<accession>A0ABP9HI69</accession>
<dbReference type="EMBL" id="BAABHS010000014">
    <property type="protein sequence ID" value="GAA4971299.1"/>
    <property type="molecule type" value="Genomic_DNA"/>
</dbReference>
<sequence length="373" mass="39794">MAEIQIPEELKPVDGRFGAGPSKVRTEALNALAATGTSLLGTSHRQAPVKNVVRKVRDGVRELFRLPEGYEVVLGNGGSTAFWDIAAFGLVERKSQHLSFGEFSSKFASSVKAAPWLDEPTVVKSEPGTHPLPVAEAGVDVYALTHNETSTGVAMPIKRAAGADEGSLVLVDATSGAGGLPVDPNEFDVYYFAPQKCFAADGGLWLAAFSPAALERAARIAATDRYIPPFFDLPTAIDNSAKDQTYNTPALATLFLLADQLEWLNGQGGLDWAVGRTGDSSSRLYTWAEKSAYATPFVTDPAQRSQVIGTIDFAESVDAAAVAKVLRANGIVDTEPYRKLGRNQLRVAMFPAVEPSDVEALTACIDHVVERLG</sequence>
<gene>
    <name evidence="13 15" type="primary">serC</name>
    <name evidence="15" type="ORF">GCM10023205_41290</name>
</gene>
<evidence type="ECO:0000256" key="8">
    <source>
        <dbReference type="ARBA" id="ARBA00022898"/>
    </source>
</evidence>
<comment type="caution">
    <text evidence="15">The sequence shown here is derived from an EMBL/GenBank/DDBJ whole genome shotgun (WGS) entry which is preliminary data.</text>
</comment>
<evidence type="ECO:0000256" key="6">
    <source>
        <dbReference type="ARBA" id="ARBA00022605"/>
    </source>
</evidence>
<dbReference type="SUPFAM" id="SSF53383">
    <property type="entry name" value="PLP-dependent transferases"/>
    <property type="match status" value="1"/>
</dbReference>
<feature type="binding site" evidence="13">
    <location>
        <position position="195"/>
    </location>
    <ligand>
        <name>pyridoxal 5'-phosphate</name>
        <dbReference type="ChEBI" id="CHEBI:597326"/>
    </ligand>
</feature>
<comment type="catalytic activity">
    <reaction evidence="12 13">
        <text>O-phospho-L-serine + 2-oxoglutarate = 3-phosphooxypyruvate + L-glutamate</text>
        <dbReference type="Rhea" id="RHEA:14329"/>
        <dbReference type="ChEBI" id="CHEBI:16810"/>
        <dbReference type="ChEBI" id="CHEBI:18110"/>
        <dbReference type="ChEBI" id="CHEBI:29985"/>
        <dbReference type="ChEBI" id="CHEBI:57524"/>
        <dbReference type="EC" id="2.6.1.52"/>
    </reaction>
</comment>
<dbReference type="HAMAP" id="MF_00160">
    <property type="entry name" value="SerC_aminotrans_5"/>
    <property type="match status" value="1"/>
</dbReference>
<keyword evidence="8 13" id="KW-0663">Pyridoxal phosphate</keyword>
<keyword evidence="4 13" id="KW-0963">Cytoplasm</keyword>
<dbReference type="PANTHER" id="PTHR21152:SF40">
    <property type="entry name" value="ALANINE--GLYOXYLATE AMINOTRANSFERASE"/>
    <property type="match status" value="1"/>
</dbReference>
<dbReference type="InterPro" id="IPR000192">
    <property type="entry name" value="Aminotrans_V_dom"/>
</dbReference>
<keyword evidence="6 13" id="KW-0028">Amino-acid biosynthesis</keyword>
<evidence type="ECO:0000256" key="12">
    <source>
        <dbReference type="ARBA" id="ARBA00049007"/>
    </source>
</evidence>
<evidence type="ECO:0000256" key="2">
    <source>
        <dbReference type="ARBA" id="ARBA00005099"/>
    </source>
</evidence>
<protein>
    <recommendedName>
        <fullName evidence="13">Phosphoserine aminotransferase</fullName>
        <ecNumber evidence="13">2.6.1.52</ecNumber>
    </recommendedName>
    <alternativeName>
        <fullName evidence="13">Phosphohydroxythreonine aminotransferase</fullName>
        <shortName evidence="13">PSAT</shortName>
    </alternativeName>
</protein>
<keyword evidence="10 13" id="KW-0718">Serine biosynthesis</keyword>
<evidence type="ECO:0000256" key="9">
    <source>
        <dbReference type="ARBA" id="ARBA00023096"/>
    </source>
</evidence>
<feature type="modified residue" description="N6-(pyridoxal phosphate)lysine" evidence="13">
    <location>
        <position position="196"/>
    </location>
</feature>
<dbReference type="PIRSF" id="PIRSF000525">
    <property type="entry name" value="SerC"/>
    <property type="match status" value="1"/>
</dbReference>
<evidence type="ECO:0000256" key="7">
    <source>
        <dbReference type="ARBA" id="ARBA00022679"/>
    </source>
</evidence>
<evidence type="ECO:0000256" key="3">
    <source>
        <dbReference type="ARBA" id="ARBA00006904"/>
    </source>
</evidence>
<comment type="similarity">
    <text evidence="3 13">Belongs to the class-V pyridoxal-phosphate-dependent aminotransferase family. SerC subfamily.</text>
</comment>
<keyword evidence="9 13" id="KW-0664">Pyridoxine biosynthesis</keyword>
<feature type="binding site" evidence="13">
    <location>
        <position position="172"/>
    </location>
    <ligand>
        <name>pyridoxal 5'-phosphate</name>
        <dbReference type="ChEBI" id="CHEBI:597326"/>
    </ligand>
</feature>
<dbReference type="EC" id="2.6.1.52" evidence="13"/>
<keyword evidence="7 13" id="KW-0808">Transferase</keyword>
<keyword evidence="5 13" id="KW-0032">Aminotransferase</keyword>
<comment type="pathway">
    <text evidence="13">Cofactor biosynthesis; pyridoxine 5'-phosphate biosynthesis; pyridoxine 5'-phosphate from D-erythrose 4-phosphate: step 3/5.</text>
</comment>
<evidence type="ECO:0000256" key="4">
    <source>
        <dbReference type="ARBA" id="ARBA00022490"/>
    </source>
</evidence>
<dbReference type="Proteomes" id="UP001500466">
    <property type="component" value="Unassembled WGS sequence"/>
</dbReference>
<evidence type="ECO:0000313" key="16">
    <source>
        <dbReference type="Proteomes" id="UP001500466"/>
    </source>
</evidence>
<dbReference type="RefSeq" id="WP_345677049.1">
    <property type="nucleotide sequence ID" value="NZ_BAABHS010000014.1"/>
</dbReference>
<comment type="catalytic activity">
    <reaction evidence="11 13">
        <text>4-(phosphooxy)-L-threonine + 2-oxoglutarate = (R)-3-hydroxy-2-oxo-4-phosphooxybutanoate + L-glutamate</text>
        <dbReference type="Rhea" id="RHEA:16573"/>
        <dbReference type="ChEBI" id="CHEBI:16810"/>
        <dbReference type="ChEBI" id="CHEBI:29985"/>
        <dbReference type="ChEBI" id="CHEBI:58452"/>
        <dbReference type="ChEBI" id="CHEBI:58538"/>
        <dbReference type="EC" id="2.6.1.52"/>
    </reaction>
</comment>
<evidence type="ECO:0000313" key="15">
    <source>
        <dbReference type="EMBL" id="GAA4971299.1"/>
    </source>
</evidence>
<evidence type="ECO:0000259" key="14">
    <source>
        <dbReference type="Pfam" id="PF00266"/>
    </source>
</evidence>
<feature type="binding site" evidence="13">
    <location>
        <position position="103"/>
    </location>
    <ligand>
        <name>pyridoxal 5'-phosphate</name>
        <dbReference type="ChEBI" id="CHEBI:597326"/>
    </ligand>
</feature>
<dbReference type="InterPro" id="IPR015421">
    <property type="entry name" value="PyrdxlP-dep_Trfase_major"/>
</dbReference>
<feature type="binding site" evidence="13">
    <location>
        <begin position="247"/>
        <end position="248"/>
    </location>
    <ligand>
        <name>pyridoxal 5'-phosphate</name>
        <dbReference type="ChEBI" id="CHEBI:597326"/>
    </ligand>
</feature>
<dbReference type="Pfam" id="PF00266">
    <property type="entry name" value="Aminotran_5"/>
    <property type="match status" value="1"/>
</dbReference>
<evidence type="ECO:0000256" key="13">
    <source>
        <dbReference type="HAMAP-Rule" id="MF_00160"/>
    </source>
</evidence>
<comment type="caution">
    <text evidence="13">Lacks conserved residue(s) required for the propagation of feature annotation.</text>
</comment>
<keyword evidence="16" id="KW-1185">Reference proteome</keyword>
<reference evidence="16" key="1">
    <citation type="journal article" date="2019" name="Int. J. Syst. Evol. Microbiol.">
        <title>The Global Catalogue of Microorganisms (GCM) 10K type strain sequencing project: providing services to taxonomists for standard genome sequencing and annotation.</title>
        <authorList>
            <consortium name="The Broad Institute Genomics Platform"/>
            <consortium name="The Broad Institute Genome Sequencing Center for Infectious Disease"/>
            <person name="Wu L."/>
            <person name="Ma J."/>
        </authorList>
    </citation>
    <scope>NUCLEOTIDE SEQUENCE [LARGE SCALE GENOMIC DNA]</scope>
    <source>
        <strain evidence="16">JCM 17986</strain>
    </source>
</reference>
<feature type="domain" description="Aminotransferase class V" evidence="14">
    <location>
        <begin position="139"/>
        <end position="331"/>
    </location>
</feature>
<evidence type="ECO:0000256" key="10">
    <source>
        <dbReference type="ARBA" id="ARBA00023299"/>
    </source>
</evidence>
<dbReference type="InterPro" id="IPR006272">
    <property type="entry name" value="Pser_aminoTfrase_mycobac"/>
</dbReference>
<comment type="function">
    <text evidence="1 13">Catalyzes the reversible conversion of 3-phosphohydroxypyruvate to phosphoserine and of 3-hydroxy-2-oxo-4-phosphonooxybutanoate to phosphohydroxythreonine.</text>
</comment>
<dbReference type="InterPro" id="IPR022278">
    <property type="entry name" value="Pser_aminoTfrase"/>
</dbReference>
<evidence type="ECO:0000256" key="11">
    <source>
        <dbReference type="ARBA" id="ARBA00047630"/>
    </source>
</evidence>
<dbReference type="Gene3D" id="3.90.1150.10">
    <property type="entry name" value="Aspartate Aminotransferase, domain 1"/>
    <property type="match status" value="1"/>
</dbReference>
<feature type="binding site" evidence="13">
    <location>
        <position position="45"/>
    </location>
    <ligand>
        <name>L-glutamate</name>
        <dbReference type="ChEBI" id="CHEBI:29985"/>
    </ligand>
</feature>
<evidence type="ECO:0000256" key="1">
    <source>
        <dbReference type="ARBA" id="ARBA00003483"/>
    </source>
</evidence>
<dbReference type="NCBIfam" id="TIGR01366">
    <property type="entry name" value="serC_3"/>
    <property type="match status" value="1"/>
</dbReference>
<name>A0ABP9HI69_9ACTN</name>
<comment type="subunit">
    <text evidence="13">Homodimer.</text>
</comment>
<comment type="cofactor">
    <cofactor evidence="13">
        <name>pyridoxal 5'-phosphate</name>
        <dbReference type="ChEBI" id="CHEBI:597326"/>
    </cofactor>
    <text evidence="13">Binds 1 pyridoxal phosphate per subunit.</text>
</comment>
<comment type="subcellular location">
    <subcellularLocation>
        <location evidence="13">Cytoplasm</location>
    </subcellularLocation>
</comment>
<organism evidence="15 16">
    <name type="scientific">Yinghuangia aomiensis</name>
    <dbReference type="NCBI Taxonomy" id="676205"/>
    <lineage>
        <taxon>Bacteria</taxon>
        <taxon>Bacillati</taxon>
        <taxon>Actinomycetota</taxon>
        <taxon>Actinomycetes</taxon>
        <taxon>Kitasatosporales</taxon>
        <taxon>Streptomycetaceae</taxon>
        <taxon>Yinghuangia</taxon>
    </lineage>
</organism>
<feature type="binding site" evidence="13">
    <location>
        <position position="149"/>
    </location>
    <ligand>
        <name>pyridoxal 5'-phosphate</name>
        <dbReference type="ChEBI" id="CHEBI:597326"/>
    </ligand>
</feature>
<dbReference type="Gene3D" id="3.40.640.10">
    <property type="entry name" value="Type I PLP-dependent aspartate aminotransferase-like (Major domain)"/>
    <property type="match status" value="1"/>
</dbReference>
<dbReference type="InterPro" id="IPR015424">
    <property type="entry name" value="PyrdxlP-dep_Trfase"/>
</dbReference>
<evidence type="ECO:0000256" key="5">
    <source>
        <dbReference type="ARBA" id="ARBA00022576"/>
    </source>
</evidence>
<comment type="pathway">
    <text evidence="2 13">Amino-acid biosynthesis; L-serine biosynthesis; L-serine from 3-phospho-D-glycerate: step 2/3.</text>
</comment>
<dbReference type="InterPro" id="IPR015422">
    <property type="entry name" value="PyrdxlP-dep_Trfase_small"/>
</dbReference>
<dbReference type="PANTHER" id="PTHR21152">
    <property type="entry name" value="AMINOTRANSFERASE CLASS V"/>
    <property type="match status" value="1"/>
</dbReference>
<proteinExistence type="inferred from homology"/>